<dbReference type="InterPro" id="IPR006527">
    <property type="entry name" value="F-box-assoc_dom_typ1"/>
</dbReference>
<feature type="domain" description="F-box" evidence="2">
    <location>
        <begin position="61"/>
        <end position="92"/>
    </location>
</feature>
<evidence type="ECO:0008006" key="6">
    <source>
        <dbReference type="Google" id="ProtNLM"/>
    </source>
</evidence>
<dbReference type="OrthoDB" id="591557at2759"/>
<dbReference type="EMBL" id="JAKUCV010001420">
    <property type="protein sequence ID" value="KAJ4846451.1"/>
    <property type="molecule type" value="Genomic_DNA"/>
</dbReference>
<dbReference type="InterPro" id="IPR017451">
    <property type="entry name" value="F-box-assoc_interact_dom"/>
</dbReference>
<accession>A0A9Q0JKW6</accession>
<reference evidence="4" key="2">
    <citation type="journal article" date="2023" name="Plants (Basel)">
        <title>Annotation of the Turnera subulata (Passifloraceae) Draft Genome Reveals the S-Locus Evolved after the Divergence of Turneroideae from Passifloroideae in a Stepwise Manner.</title>
        <authorList>
            <person name="Henning P.M."/>
            <person name="Roalson E.H."/>
            <person name="Mir W."/>
            <person name="McCubbin A.G."/>
            <person name="Shore J.S."/>
        </authorList>
    </citation>
    <scope>NUCLEOTIDE SEQUENCE</scope>
    <source>
        <strain evidence="4">F60SS</strain>
    </source>
</reference>
<proteinExistence type="predicted"/>
<keyword evidence="5" id="KW-1185">Reference proteome</keyword>
<evidence type="ECO:0000256" key="1">
    <source>
        <dbReference type="SAM" id="MobiDB-lite"/>
    </source>
</evidence>
<feature type="compositionally biased region" description="Basic and acidic residues" evidence="1">
    <location>
        <begin position="8"/>
        <end position="22"/>
    </location>
</feature>
<dbReference type="Pfam" id="PF00646">
    <property type="entry name" value="F-box"/>
    <property type="match status" value="1"/>
</dbReference>
<evidence type="ECO:0000259" key="3">
    <source>
        <dbReference type="Pfam" id="PF07734"/>
    </source>
</evidence>
<organism evidence="4 5">
    <name type="scientific">Turnera subulata</name>
    <dbReference type="NCBI Taxonomy" id="218843"/>
    <lineage>
        <taxon>Eukaryota</taxon>
        <taxon>Viridiplantae</taxon>
        <taxon>Streptophyta</taxon>
        <taxon>Embryophyta</taxon>
        <taxon>Tracheophyta</taxon>
        <taxon>Spermatophyta</taxon>
        <taxon>Magnoliopsida</taxon>
        <taxon>eudicotyledons</taxon>
        <taxon>Gunneridae</taxon>
        <taxon>Pentapetalae</taxon>
        <taxon>rosids</taxon>
        <taxon>fabids</taxon>
        <taxon>Malpighiales</taxon>
        <taxon>Passifloraceae</taxon>
        <taxon>Turnera</taxon>
    </lineage>
</organism>
<dbReference type="InterPro" id="IPR050796">
    <property type="entry name" value="SCF_F-box_component"/>
</dbReference>
<protein>
    <recommendedName>
        <fullName evidence="6">F-box domain-containing protein</fullName>
    </recommendedName>
</protein>
<dbReference type="NCBIfam" id="TIGR01640">
    <property type="entry name" value="F_box_assoc_1"/>
    <property type="match status" value="1"/>
</dbReference>
<evidence type="ECO:0000259" key="2">
    <source>
        <dbReference type="Pfam" id="PF00646"/>
    </source>
</evidence>
<comment type="caution">
    <text evidence="4">The sequence shown here is derived from an EMBL/GenBank/DDBJ whole genome shotgun (WGS) entry which is preliminary data.</text>
</comment>
<dbReference type="InterPro" id="IPR001810">
    <property type="entry name" value="F-box_dom"/>
</dbReference>
<dbReference type="SUPFAM" id="SSF81383">
    <property type="entry name" value="F-box domain"/>
    <property type="match status" value="1"/>
</dbReference>
<feature type="domain" description="F-box associated beta-propeller type 1" evidence="3">
    <location>
        <begin position="157"/>
        <end position="346"/>
    </location>
</feature>
<dbReference type="Pfam" id="PF07734">
    <property type="entry name" value="FBA_1"/>
    <property type="match status" value="1"/>
</dbReference>
<reference evidence="4" key="1">
    <citation type="submission" date="2022-02" db="EMBL/GenBank/DDBJ databases">
        <authorList>
            <person name="Henning P.M."/>
            <person name="McCubbin A.G."/>
            <person name="Shore J.S."/>
        </authorList>
    </citation>
    <scope>NUCLEOTIDE SEQUENCE</scope>
    <source>
        <strain evidence="4">F60SS</strain>
        <tissue evidence="4">Leaves</tissue>
    </source>
</reference>
<dbReference type="PANTHER" id="PTHR31672:SF13">
    <property type="entry name" value="F-BOX PROTEIN CPR30-LIKE"/>
    <property type="match status" value="1"/>
</dbReference>
<evidence type="ECO:0000313" key="5">
    <source>
        <dbReference type="Proteomes" id="UP001141552"/>
    </source>
</evidence>
<feature type="region of interest" description="Disordered" evidence="1">
    <location>
        <begin position="1"/>
        <end position="35"/>
    </location>
</feature>
<evidence type="ECO:0000313" key="4">
    <source>
        <dbReference type="EMBL" id="KAJ4846451.1"/>
    </source>
</evidence>
<dbReference type="Proteomes" id="UP001141552">
    <property type="component" value="Unassembled WGS sequence"/>
</dbReference>
<sequence>MSSSGSSHKQERRGESSDDRAMKGKHNKTGAPNNRLPVDQAIVKKEQLEISRNMAATNTGCLPPEIVEGIIALLPYQSIRRFRFLSKSWFSLLVIKYEVPKLLFCRETGSTDPFTKLLNKQTLFKSVVLPGYGDNVIIDAVYLVPELQGGNRLYAFVGSCNGLVCLQCLVKTEIFVLNPFTGICRKLPHLSSFSRNWRYRPYVVAFGYDSASDDYKVFLTGDGAKVAIFSLKTGSWRKLENPDKESLQHVLSSGGMGLLLNGALHWGPGGSVRGETTKITAFDLNKEKFYHVPSPSDRYGDPVYTLGVVGEYLCIRDSQRRETDETLWVMKEYCSEASWVPLVSYSNTSFMSYSNTSYRYLGCLGDFIPRSFKNGRNVMLQFAQGEIHVLRWNNIEWNNSLDESDGAGKYSKNIEMYGCVYTEAVAYTETLSLGPGKYSWKGKTSIIK</sequence>
<name>A0A9Q0JKW6_9ROSI</name>
<dbReference type="InterPro" id="IPR036047">
    <property type="entry name" value="F-box-like_dom_sf"/>
</dbReference>
<dbReference type="PANTHER" id="PTHR31672">
    <property type="entry name" value="BNACNNG10540D PROTEIN"/>
    <property type="match status" value="1"/>
</dbReference>
<gene>
    <name evidence="4" type="ORF">Tsubulata_006853</name>
</gene>
<dbReference type="AlphaFoldDB" id="A0A9Q0JKW6"/>
<dbReference type="SUPFAM" id="SSF50965">
    <property type="entry name" value="Galactose oxidase, central domain"/>
    <property type="match status" value="1"/>
</dbReference>
<dbReference type="InterPro" id="IPR011043">
    <property type="entry name" value="Gal_Oxase/kelch_b-propeller"/>
</dbReference>